<evidence type="ECO:0000313" key="4">
    <source>
        <dbReference type="EMBL" id="KAK0635739.1"/>
    </source>
</evidence>
<keyword evidence="5" id="KW-1185">Reference proteome</keyword>
<dbReference type="AlphaFoldDB" id="A0AA39XKU0"/>
<dbReference type="Pfam" id="PF01613">
    <property type="entry name" value="Flavin_Reduct"/>
    <property type="match status" value="1"/>
</dbReference>
<organism evidence="4 5">
    <name type="scientific">Bombardia bombarda</name>
    <dbReference type="NCBI Taxonomy" id="252184"/>
    <lineage>
        <taxon>Eukaryota</taxon>
        <taxon>Fungi</taxon>
        <taxon>Dikarya</taxon>
        <taxon>Ascomycota</taxon>
        <taxon>Pezizomycotina</taxon>
        <taxon>Sordariomycetes</taxon>
        <taxon>Sordariomycetidae</taxon>
        <taxon>Sordariales</taxon>
        <taxon>Lasiosphaeriaceae</taxon>
        <taxon>Bombardia</taxon>
    </lineage>
</organism>
<accession>A0AA39XKU0</accession>
<dbReference type="InterPro" id="IPR012349">
    <property type="entry name" value="Split_barrel_FMN-bd"/>
</dbReference>
<feature type="compositionally biased region" description="Polar residues" evidence="2">
    <location>
        <begin position="1"/>
        <end position="10"/>
    </location>
</feature>
<dbReference type="EMBL" id="JAULSR010000001">
    <property type="protein sequence ID" value="KAK0635739.1"/>
    <property type="molecule type" value="Genomic_DNA"/>
</dbReference>
<evidence type="ECO:0000256" key="1">
    <source>
        <dbReference type="ARBA" id="ARBA00023002"/>
    </source>
</evidence>
<dbReference type="PANTHER" id="PTHR30466:SF1">
    <property type="entry name" value="FMN REDUCTASE (NADH) RUTF"/>
    <property type="match status" value="1"/>
</dbReference>
<dbReference type="InterPro" id="IPR002563">
    <property type="entry name" value="Flavin_Rdtase-like_dom"/>
</dbReference>
<protein>
    <submittedName>
        <fullName evidence="4">Flavin reductase like domain-containing protein</fullName>
    </submittedName>
</protein>
<dbReference type="SMART" id="SM00903">
    <property type="entry name" value="Flavin_Reduct"/>
    <property type="match status" value="1"/>
</dbReference>
<dbReference type="InterPro" id="IPR050268">
    <property type="entry name" value="NADH-dep_flavin_reductase"/>
</dbReference>
<dbReference type="GO" id="GO:0042602">
    <property type="term" value="F:riboflavin reductase (NADPH) activity"/>
    <property type="evidence" value="ECO:0007669"/>
    <property type="project" value="TreeGrafter"/>
</dbReference>
<keyword evidence="1" id="KW-0560">Oxidoreductase</keyword>
<reference evidence="4" key="1">
    <citation type="submission" date="2023-06" db="EMBL/GenBank/DDBJ databases">
        <title>Genome-scale phylogeny and comparative genomics of the fungal order Sordariales.</title>
        <authorList>
            <consortium name="Lawrence Berkeley National Laboratory"/>
            <person name="Hensen N."/>
            <person name="Bonometti L."/>
            <person name="Westerberg I."/>
            <person name="Brannstrom I.O."/>
            <person name="Guillou S."/>
            <person name="Cros-Aarteil S."/>
            <person name="Calhoun S."/>
            <person name="Haridas S."/>
            <person name="Kuo A."/>
            <person name="Mondo S."/>
            <person name="Pangilinan J."/>
            <person name="Riley R."/>
            <person name="LaButti K."/>
            <person name="Andreopoulos B."/>
            <person name="Lipzen A."/>
            <person name="Chen C."/>
            <person name="Yanf M."/>
            <person name="Daum C."/>
            <person name="Ng V."/>
            <person name="Clum A."/>
            <person name="Steindorff A."/>
            <person name="Ohm R."/>
            <person name="Martin F."/>
            <person name="Silar P."/>
            <person name="Natvig D."/>
            <person name="Lalanne C."/>
            <person name="Gautier V."/>
            <person name="Ament-velasquez S.L."/>
            <person name="Kruys A."/>
            <person name="Hutchinson M.I."/>
            <person name="Powell A.J."/>
            <person name="Barry K."/>
            <person name="Miller A.N."/>
            <person name="Grigoriev I.V."/>
            <person name="Debuchy R."/>
            <person name="Gladieux P."/>
            <person name="Thoren M.H."/>
            <person name="Johannesson H."/>
        </authorList>
    </citation>
    <scope>NUCLEOTIDE SEQUENCE</scope>
    <source>
        <strain evidence="4">SMH3391-2</strain>
    </source>
</reference>
<evidence type="ECO:0000256" key="2">
    <source>
        <dbReference type="SAM" id="MobiDB-lite"/>
    </source>
</evidence>
<feature type="region of interest" description="Disordered" evidence="2">
    <location>
        <begin position="204"/>
        <end position="223"/>
    </location>
</feature>
<comment type="caution">
    <text evidence="4">The sequence shown here is derived from an EMBL/GenBank/DDBJ whole genome shotgun (WGS) entry which is preliminary data.</text>
</comment>
<name>A0AA39XKU0_9PEZI</name>
<evidence type="ECO:0000259" key="3">
    <source>
        <dbReference type="SMART" id="SM00903"/>
    </source>
</evidence>
<gene>
    <name evidence="4" type="ORF">B0T17DRAFT_456796</name>
</gene>
<dbReference type="PANTHER" id="PTHR30466">
    <property type="entry name" value="FLAVIN REDUCTASE"/>
    <property type="match status" value="1"/>
</dbReference>
<feature type="region of interest" description="Disordered" evidence="2">
    <location>
        <begin position="1"/>
        <end position="31"/>
    </location>
</feature>
<feature type="non-terminal residue" evidence="4">
    <location>
        <position position="244"/>
    </location>
</feature>
<evidence type="ECO:0000313" key="5">
    <source>
        <dbReference type="Proteomes" id="UP001174934"/>
    </source>
</evidence>
<sequence length="244" mass="26373">TQQPPRTWTLSPPKKPSVHPHASADDGTTPLSSQVRGLMRLVTHPVVACTSTLPGPGPKASRLRAMTMSSFTSLALRPKPVISFNIATPSRTFDAVEASRRFNVHVLADDASGAKIADWLARGNAAGLKVFEGLREECQCEVLAEVSQEDDDGHHPPVLHGPGVLYVLRCTLLEEPSKGLVRVLDHVIVLGEVLEILKIGPEDGATAAHDDEKGEGTSTSSRDSRFGLVYTDRRYRQLGNCIMP</sequence>
<proteinExistence type="predicted"/>
<dbReference type="GO" id="GO:0010181">
    <property type="term" value="F:FMN binding"/>
    <property type="evidence" value="ECO:0007669"/>
    <property type="project" value="InterPro"/>
</dbReference>
<dbReference type="SUPFAM" id="SSF50475">
    <property type="entry name" value="FMN-binding split barrel"/>
    <property type="match status" value="1"/>
</dbReference>
<feature type="domain" description="Flavin reductase like" evidence="3">
    <location>
        <begin position="39"/>
        <end position="210"/>
    </location>
</feature>
<dbReference type="Proteomes" id="UP001174934">
    <property type="component" value="Unassembled WGS sequence"/>
</dbReference>
<dbReference type="Gene3D" id="2.30.110.10">
    <property type="entry name" value="Electron Transport, Fmn-binding Protein, Chain A"/>
    <property type="match status" value="1"/>
</dbReference>
<feature type="non-terminal residue" evidence="4">
    <location>
        <position position="1"/>
    </location>
</feature>